<reference evidence="10 11" key="1">
    <citation type="submission" date="2017-12" db="EMBL/GenBank/DDBJ databases">
        <title>Characterization of six clinical isolates of Enterochimera gen. nov., a novel genus of the Yersiniaciae family and the three species Enterochimera arupensis sp. nov., Enterochimera coloradensis sp. nov, and Enterochimera californica sp. nov.</title>
        <authorList>
            <person name="Rossi A."/>
            <person name="Fisher M."/>
        </authorList>
    </citation>
    <scope>NUCLEOTIDE SEQUENCE [LARGE SCALE GENOMIC DNA]</scope>
    <source>
        <strain evidence="11">2016-Iso4</strain>
    </source>
</reference>
<feature type="domain" description="Methylamine utilisation protein MauE" evidence="9">
    <location>
        <begin position="12"/>
        <end position="133"/>
    </location>
</feature>
<keyword evidence="7 8" id="KW-0472">Membrane</keyword>
<evidence type="ECO:0000256" key="3">
    <source>
        <dbReference type="ARBA" id="ARBA00004856"/>
    </source>
</evidence>
<comment type="pathway">
    <text evidence="3">One-carbon metabolism; methylamine degradation.</text>
</comment>
<evidence type="ECO:0000256" key="1">
    <source>
        <dbReference type="ARBA" id="ARBA00003475"/>
    </source>
</evidence>
<evidence type="ECO:0000313" key="10">
    <source>
        <dbReference type="EMBL" id="PLR30160.1"/>
    </source>
</evidence>
<evidence type="ECO:0000259" key="9">
    <source>
        <dbReference type="Pfam" id="PF07291"/>
    </source>
</evidence>
<evidence type="ECO:0000313" key="11">
    <source>
        <dbReference type="Proteomes" id="UP000234503"/>
    </source>
</evidence>
<dbReference type="AlphaFoldDB" id="A0A2N5DTZ0"/>
<evidence type="ECO:0000256" key="2">
    <source>
        <dbReference type="ARBA" id="ARBA00004141"/>
    </source>
</evidence>
<feature type="transmembrane region" description="Helical" evidence="8">
    <location>
        <begin position="76"/>
        <end position="95"/>
    </location>
</feature>
<dbReference type="InterPro" id="IPR009908">
    <property type="entry name" value="Methylamine_util_MauE"/>
</dbReference>
<comment type="caution">
    <text evidence="10">The sequence shown here is derived from an EMBL/GenBank/DDBJ whole genome shotgun (WGS) entry which is preliminary data.</text>
</comment>
<proteinExistence type="predicted"/>
<protein>
    <recommendedName>
        <fullName evidence="4">Methylamine utilization protein MauE</fullName>
    </recommendedName>
</protein>
<evidence type="ECO:0000256" key="7">
    <source>
        <dbReference type="ARBA" id="ARBA00023136"/>
    </source>
</evidence>
<dbReference type="OrthoDB" id="4462029at2"/>
<evidence type="ECO:0000256" key="8">
    <source>
        <dbReference type="SAM" id="Phobius"/>
    </source>
</evidence>
<keyword evidence="5 8" id="KW-0812">Transmembrane</keyword>
<comment type="subcellular location">
    <subcellularLocation>
        <location evidence="2">Membrane</location>
        <topology evidence="2">Multi-pass membrane protein</topology>
    </subcellularLocation>
</comment>
<feature type="transmembrane region" description="Helical" evidence="8">
    <location>
        <begin position="140"/>
        <end position="161"/>
    </location>
</feature>
<accession>A0A2N5DTZ0</accession>
<feature type="transmembrane region" description="Helical" evidence="8">
    <location>
        <begin position="116"/>
        <end position="134"/>
    </location>
</feature>
<dbReference type="Proteomes" id="UP000234503">
    <property type="component" value="Unassembled WGS sequence"/>
</dbReference>
<dbReference type="GO" id="GO:0030416">
    <property type="term" value="P:methylamine metabolic process"/>
    <property type="evidence" value="ECO:0007669"/>
    <property type="project" value="InterPro"/>
</dbReference>
<dbReference type="RefSeq" id="WP_101826745.1">
    <property type="nucleotide sequence ID" value="NZ_PJZH01000034.1"/>
</dbReference>
<evidence type="ECO:0000256" key="6">
    <source>
        <dbReference type="ARBA" id="ARBA00022989"/>
    </source>
</evidence>
<name>A0A2N5DTZ0_9GAMM</name>
<dbReference type="Pfam" id="PF07291">
    <property type="entry name" value="MauE"/>
    <property type="match status" value="1"/>
</dbReference>
<keyword evidence="11" id="KW-1185">Reference proteome</keyword>
<comment type="function">
    <text evidence="1">May be specifically involved in the processing, transport, and/or maturation of the MADH beta-subunit.</text>
</comment>
<dbReference type="UniPathway" id="UPA00895"/>
<evidence type="ECO:0000256" key="5">
    <source>
        <dbReference type="ARBA" id="ARBA00022692"/>
    </source>
</evidence>
<organism evidence="10 11">
    <name type="scientific">Chimaeribacter coloradensis</name>
    <dbReference type="NCBI Taxonomy" id="2060068"/>
    <lineage>
        <taxon>Bacteria</taxon>
        <taxon>Pseudomonadati</taxon>
        <taxon>Pseudomonadota</taxon>
        <taxon>Gammaproteobacteria</taxon>
        <taxon>Enterobacterales</taxon>
        <taxon>Yersiniaceae</taxon>
        <taxon>Chimaeribacter</taxon>
    </lineage>
</organism>
<dbReference type="EMBL" id="PJZH01000034">
    <property type="protein sequence ID" value="PLR30160.1"/>
    <property type="molecule type" value="Genomic_DNA"/>
</dbReference>
<dbReference type="GO" id="GO:0016020">
    <property type="term" value="C:membrane"/>
    <property type="evidence" value="ECO:0007669"/>
    <property type="project" value="UniProtKB-SubCell"/>
</dbReference>
<keyword evidence="6 8" id="KW-1133">Transmembrane helix</keyword>
<sequence length="181" mass="18871">MAALSGMLHVSVLTFLTLLFSQAALHKLSDLRRFSGYVADYGVLPPRLTLPVTRLLAGAEALAIALALIPAASQTGLVLMGALLALYGGVMLLALRRGKRRIDCGCGGVAQPLSRLLVVRNGLLLALAALAALTGHAPVALPNLAVAMVGGVLLWASYQLLEQLLRLHSLRAALTPDAVNP</sequence>
<gene>
    <name evidence="10" type="ORF">CYR32_19285</name>
</gene>
<evidence type="ECO:0000256" key="4">
    <source>
        <dbReference type="ARBA" id="ARBA00019078"/>
    </source>
</evidence>